<reference evidence="1" key="2">
    <citation type="submission" date="2021-03" db="EMBL/GenBank/DDBJ databases">
        <authorList>
            <person name="Alouane T."/>
            <person name="Langin T."/>
            <person name="Bonhomme L."/>
        </authorList>
    </citation>
    <scope>NUCLEOTIDE SEQUENCE</scope>
    <source>
        <strain evidence="1">MDC_Fg202</strain>
    </source>
</reference>
<dbReference type="EMBL" id="CAJPIJ010000129">
    <property type="protein sequence ID" value="CAG1983230.1"/>
    <property type="molecule type" value="Genomic_DNA"/>
</dbReference>
<evidence type="ECO:0000313" key="2">
    <source>
        <dbReference type="EMBL" id="VIO52292.1"/>
    </source>
</evidence>
<dbReference type="AlphaFoldDB" id="A0A4E9DMF8"/>
<evidence type="ECO:0000313" key="1">
    <source>
        <dbReference type="EMBL" id="CAG1983230.1"/>
    </source>
</evidence>
<accession>A0A4E9DMF8</accession>
<dbReference type="EMBL" id="CAAKMV010000022">
    <property type="protein sequence ID" value="VIO52292.1"/>
    <property type="molecule type" value="Genomic_DNA"/>
</dbReference>
<reference evidence="2" key="1">
    <citation type="submission" date="2019-04" db="EMBL/GenBank/DDBJ databases">
        <authorList>
            <person name="Melise S."/>
            <person name="Noan J."/>
            <person name="Okalmin O."/>
        </authorList>
    </citation>
    <scope>NUCLEOTIDE SEQUENCE</scope>
    <source>
        <strain evidence="2">FN9</strain>
    </source>
</reference>
<proteinExistence type="predicted"/>
<protein>
    <submittedName>
        <fullName evidence="2">Uncharacterized protein</fullName>
    </submittedName>
</protein>
<sequence length="85" mass="9862">MLPNQASQQDREIAERINSGTIQLHELSVNSCSRKAVELCNPVALEHVYKYRISDMDPWTFVPYDRGLRICELRPRGPSLKIHRN</sequence>
<organism evidence="2">
    <name type="scientific">Gibberella zeae</name>
    <name type="common">Wheat head blight fungus</name>
    <name type="synonym">Fusarium graminearum</name>
    <dbReference type="NCBI Taxonomy" id="5518"/>
    <lineage>
        <taxon>Eukaryota</taxon>
        <taxon>Fungi</taxon>
        <taxon>Dikarya</taxon>
        <taxon>Ascomycota</taxon>
        <taxon>Pezizomycotina</taxon>
        <taxon>Sordariomycetes</taxon>
        <taxon>Hypocreomycetidae</taxon>
        <taxon>Hypocreales</taxon>
        <taxon>Nectriaceae</taxon>
        <taxon>Fusarium</taxon>
    </lineage>
</organism>
<name>A0A4E9DMF8_GIBZA</name>
<gene>
    <name evidence="2" type="ORF">FUG_LOCUS18717</name>
    <name evidence="1" type="ORF">MDCFG202_LOCUS232321</name>
</gene>
<dbReference type="Proteomes" id="UP000746612">
    <property type="component" value="Unassembled WGS sequence"/>
</dbReference>